<dbReference type="EMBL" id="SISF01000018">
    <property type="protein sequence ID" value="TBN19411.1"/>
    <property type="molecule type" value="Genomic_DNA"/>
</dbReference>
<feature type="transmembrane region" description="Helical" evidence="6">
    <location>
        <begin position="20"/>
        <end position="40"/>
    </location>
</feature>
<feature type="transmembrane region" description="Helical" evidence="6">
    <location>
        <begin position="174"/>
        <end position="194"/>
    </location>
</feature>
<gene>
    <name evidence="8" type="ORF">EYC79_01205</name>
</gene>
<dbReference type="GeneID" id="301039796"/>
<keyword evidence="9" id="KW-1185">Reference proteome</keyword>
<keyword evidence="3 6" id="KW-0812">Transmembrane</keyword>
<dbReference type="CDD" id="cd16015">
    <property type="entry name" value="LTA_synthase"/>
    <property type="match status" value="1"/>
</dbReference>
<comment type="subcellular location">
    <subcellularLocation>
        <location evidence="1">Cell membrane</location>
        <topology evidence="1">Multi-pass membrane protein</topology>
    </subcellularLocation>
</comment>
<reference evidence="8 9" key="1">
    <citation type="submission" date="2019-02" db="EMBL/GenBank/DDBJ databases">
        <title>Current taxonomic status of genus Agrobacterium and description of Agrobacterium cavarae sp. nov. isolated from maize roots.</title>
        <authorList>
            <person name="Flores-Felix J.D."/>
            <person name="Menendez E."/>
            <person name="Ramirez-Bahena M.H."/>
            <person name="Garcia-Fraile P."/>
            <person name="Velazquez E."/>
        </authorList>
    </citation>
    <scope>NUCLEOTIDE SEQUENCE [LARGE SCALE GENOMIC DNA]</scope>
    <source>
        <strain evidence="8 9">RZME10</strain>
    </source>
</reference>
<dbReference type="Proteomes" id="UP000294239">
    <property type="component" value="Unassembled WGS sequence"/>
</dbReference>
<proteinExistence type="predicted"/>
<evidence type="ECO:0000313" key="8">
    <source>
        <dbReference type="EMBL" id="TBN19411.1"/>
    </source>
</evidence>
<keyword evidence="2" id="KW-1003">Cell membrane</keyword>
<keyword evidence="4 6" id="KW-1133">Transmembrane helix</keyword>
<dbReference type="InterPro" id="IPR050448">
    <property type="entry name" value="OpgB/LTA_synthase_biosynth"/>
</dbReference>
<sequence length="631" mass="70205">MKLVLSKPWTRSPARLANDAQTLANLVLAAVLLVVCMEWIARGTLHDVGSFLLSPARPGLTTVVAVTIGLMALDAVFGRHYQSLLIAVPLLILPAFISSQKQLYLSDPLYPSDLLFGRQILQLLPAMLKAQPVTALALAAAVALAAFAIVTLWRISRRAMPVMSFKARMWRLALAVPLFVSFGSMMEYSSYSWIRDRLNIIPMMWDQKENYRHNGFLMAFAFNIPMAKVTAPYGYGEATIADIASDSSAFAVNHSKRPDVIMIMSESLWDPTRLDNVTLSKDPMPRIRAMQSGHVFSPEFGGMTANVEFEALTGFSNAFLPYGSIPYQQYVRRPVPSLATFFRSEGYSAIAVHPFREWFWNRREVYKHFGFEEFRSEETLPPMEKRGAFASDAALTNEIIQTVDAAEKPQFLFAVTLQGHGPYEANRYAEKAVSVSGDLSDNARDALATYAQGVSEADDSFARLIAWAKGRERETVIVLFGDHLPPLGQAFVESGYMPGMVATRRAPLATMKTEHETPLVVWSSKAGLQNRIGTISPSLLPYHILKTAGFDDPFYTGVLGKVHASYSVIDRHMLMQRNGSGVPDWSIAPATLPSALSEYRQLQFDMMFGDQFGKERFFPGFNWINETTPSS</sequence>
<evidence type="ECO:0000259" key="7">
    <source>
        <dbReference type="Pfam" id="PF00884"/>
    </source>
</evidence>
<accession>A0ABY1YFA5</accession>
<dbReference type="InterPro" id="IPR017850">
    <property type="entry name" value="Alkaline_phosphatase_core_sf"/>
</dbReference>
<feature type="transmembrane region" description="Helical" evidence="6">
    <location>
        <begin position="60"/>
        <end position="77"/>
    </location>
</feature>
<dbReference type="PANTHER" id="PTHR47371">
    <property type="entry name" value="LIPOTEICHOIC ACID SYNTHASE"/>
    <property type="match status" value="1"/>
</dbReference>
<evidence type="ECO:0000256" key="4">
    <source>
        <dbReference type="ARBA" id="ARBA00022989"/>
    </source>
</evidence>
<name>A0ABY1YFA5_9HYPH</name>
<protein>
    <submittedName>
        <fullName evidence="8">LTA synthase family protein</fullName>
    </submittedName>
</protein>
<dbReference type="Gene3D" id="3.40.720.10">
    <property type="entry name" value="Alkaline Phosphatase, subunit A"/>
    <property type="match status" value="1"/>
</dbReference>
<dbReference type="PANTHER" id="PTHR47371:SF3">
    <property type="entry name" value="PHOSPHOGLYCEROL TRANSFERASE I"/>
    <property type="match status" value="1"/>
</dbReference>
<feature type="transmembrane region" description="Helical" evidence="6">
    <location>
        <begin position="84"/>
        <end position="104"/>
    </location>
</feature>
<dbReference type="RefSeq" id="WP_130976979.1">
    <property type="nucleotide sequence ID" value="NZ_SISF01000018.1"/>
</dbReference>
<evidence type="ECO:0000256" key="3">
    <source>
        <dbReference type="ARBA" id="ARBA00022692"/>
    </source>
</evidence>
<evidence type="ECO:0000256" key="2">
    <source>
        <dbReference type="ARBA" id="ARBA00022475"/>
    </source>
</evidence>
<comment type="caution">
    <text evidence="8">The sequence shown here is derived from an EMBL/GenBank/DDBJ whole genome shotgun (WGS) entry which is preliminary data.</text>
</comment>
<dbReference type="SUPFAM" id="SSF53649">
    <property type="entry name" value="Alkaline phosphatase-like"/>
    <property type="match status" value="1"/>
</dbReference>
<evidence type="ECO:0000256" key="5">
    <source>
        <dbReference type="ARBA" id="ARBA00023136"/>
    </source>
</evidence>
<organism evidence="8 9">
    <name type="scientific">Agrobacterium cavarae</name>
    <dbReference type="NCBI Taxonomy" id="2528239"/>
    <lineage>
        <taxon>Bacteria</taxon>
        <taxon>Pseudomonadati</taxon>
        <taxon>Pseudomonadota</taxon>
        <taxon>Alphaproteobacteria</taxon>
        <taxon>Hyphomicrobiales</taxon>
        <taxon>Rhizobiaceae</taxon>
        <taxon>Rhizobium/Agrobacterium group</taxon>
        <taxon>Agrobacterium</taxon>
    </lineage>
</organism>
<feature type="transmembrane region" description="Helical" evidence="6">
    <location>
        <begin position="133"/>
        <end position="153"/>
    </location>
</feature>
<keyword evidence="5 6" id="KW-0472">Membrane</keyword>
<feature type="domain" description="Sulfatase N-terminal" evidence="7">
    <location>
        <begin position="258"/>
        <end position="549"/>
    </location>
</feature>
<evidence type="ECO:0000256" key="6">
    <source>
        <dbReference type="SAM" id="Phobius"/>
    </source>
</evidence>
<evidence type="ECO:0000256" key="1">
    <source>
        <dbReference type="ARBA" id="ARBA00004651"/>
    </source>
</evidence>
<evidence type="ECO:0000313" key="9">
    <source>
        <dbReference type="Proteomes" id="UP000294239"/>
    </source>
</evidence>
<dbReference type="Pfam" id="PF00884">
    <property type="entry name" value="Sulfatase"/>
    <property type="match status" value="1"/>
</dbReference>
<dbReference type="InterPro" id="IPR000917">
    <property type="entry name" value="Sulfatase_N"/>
</dbReference>